<comment type="caution">
    <text evidence="1">The sequence shown here is derived from an EMBL/GenBank/DDBJ whole genome shotgun (WGS) entry which is preliminary data.</text>
</comment>
<keyword evidence="2" id="KW-1185">Reference proteome</keyword>
<dbReference type="EMBL" id="JADYXP020000024">
    <property type="protein sequence ID" value="KAL0101332.1"/>
    <property type="molecule type" value="Genomic_DNA"/>
</dbReference>
<sequence length="89" mass="10425">MNREYEVLQVRLPISYLAHVENTFLYFSVYEIGRTVNARVVSIARKLCISYVFVQALQTFRWKRARAVRLRGTQRQVTIFQKGQRSAAG</sequence>
<organism evidence="1 2">
    <name type="scientific">Cardiocondyla obscurior</name>
    <dbReference type="NCBI Taxonomy" id="286306"/>
    <lineage>
        <taxon>Eukaryota</taxon>
        <taxon>Metazoa</taxon>
        <taxon>Ecdysozoa</taxon>
        <taxon>Arthropoda</taxon>
        <taxon>Hexapoda</taxon>
        <taxon>Insecta</taxon>
        <taxon>Pterygota</taxon>
        <taxon>Neoptera</taxon>
        <taxon>Endopterygota</taxon>
        <taxon>Hymenoptera</taxon>
        <taxon>Apocrita</taxon>
        <taxon>Aculeata</taxon>
        <taxon>Formicoidea</taxon>
        <taxon>Formicidae</taxon>
        <taxon>Myrmicinae</taxon>
        <taxon>Cardiocondyla</taxon>
    </lineage>
</organism>
<reference evidence="1 2" key="1">
    <citation type="submission" date="2023-03" db="EMBL/GenBank/DDBJ databases">
        <title>High recombination rates correlate with genetic variation in Cardiocondyla obscurior ants.</title>
        <authorList>
            <person name="Errbii M."/>
        </authorList>
    </citation>
    <scope>NUCLEOTIDE SEQUENCE [LARGE SCALE GENOMIC DNA]</scope>
    <source>
        <strain evidence="1">Alpha-2009</strain>
        <tissue evidence="1">Whole body</tissue>
    </source>
</reference>
<accession>A0AAW2EHT5</accession>
<protein>
    <recommendedName>
        <fullName evidence="3">Ribosomal protein L23</fullName>
    </recommendedName>
</protein>
<evidence type="ECO:0000313" key="1">
    <source>
        <dbReference type="EMBL" id="KAL0101332.1"/>
    </source>
</evidence>
<evidence type="ECO:0008006" key="3">
    <source>
        <dbReference type="Google" id="ProtNLM"/>
    </source>
</evidence>
<dbReference type="AlphaFoldDB" id="A0AAW2EHT5"/>
<gene>
    <name evidence="1" type="ORF">PUN28_018854</name>
</gene>
<dbReference type="Proteomes" id="UP001430953">
    <property type="component" value="Unassembled WGS sequence"/>
</dbReference>
<proteinExistence type="predicted"/>
<name>A0AAW2EHT5_9HYME</name>
<evidence type="ECO:0000313" key="2">
    <source>
        <dbReference type="Proteomes" id="UP001430953"/>
    </source>
</evidence>